<dbReference type="InterPro" id="IPR003832">
    <property type="entry name" value="DUF212"/>
</dbReference>
<keyword evidence="1" id="KW-1133">Transmembrane helix</keyword>
<feature type="transmembrane region" description="Helical" evidence="1">
    <location>
        <begin position="6"/>
        <end position="27"/>
    </location>
</feature>
<sequence length="144" mass="16264">MFEYKFFIIPLLALIINQIIKIIIFMVKGEFSWSQIFSYGGMPSSHTALATSLLITMGYFQGVSSPEFAIALIISIVIVKDAAGIRRKLGKQAQIINHLIKKLPDKEEYKFPILNERYGHTMTEILVGLLISVVSTYLLLNIIK</sequence>
<dbReference type="PANTHER" id="PTHR31446">
    <property type="entry name" value="ACID PHOSPHATASE/VANADIUM-DEPENDENT HALOPEROXIDASE-RELATED PROTEIN"/>
    <property type="match status" value="1"/>
</dbReference>
<name>A0A1G2BXP8_9BACT</name>
<gene>
    <name evidence="2" type="ORF">A2406_04080</name>
</gene>
<feature type="transmembrane region" description="Helical" evidence="1">
    <location>
        <begin position="68"/>
        <end position="85"/>
    </location>
</feature>
<evidence type="ECO:0000256" key="1">
    <source>
        <dbReference type="SAM" id="Phobius"/>
    </source>
</evidence>
<accession>A0A1G2BXP8</accession>
<reference evidence="2 3" key="1">
    <citation type="journal article" date="2016" name="Nat. Commun.">
        <title>Thousands of microbial genomes shed light on interconnected biogeochemical processes in an aquifer system.</title>
        <authorList>
            <person name="Anantharaman K."/>
            <person name="Brown C.T."/>
            <person name="Hug L.A."/>
            <person name="Sharon I."/>
            <person name="Castelle C.J."/>
            <person name="Probst A.J."/>
            <person name="Thomas B.C."/>
            <person name="Singh A."/>
            <person name="Wilkins M.J."/>
            <person name="Karaoz U."/>
            <person name="Brodie E.L."/>
            <person name="Williams K.H."/>
            <person name="Hubbard S.S."/>
            <person name="Banfield J.F."/>
        </authorList>
    </citation>
    <scope>NUCLEOTIDE SEQUENCE [LARGE SCALE GENOMIC DNA]</scope>
</reference>
<dbReference type="AlphaFoldDB" id="A0A1G2BXP8"/>
<evidence type="ECO:0000313" key="3">
    <source>
        <dbReference type="Proteomes" id="UP000177626"/>
    </source>
</evidence>
<dbReference type="Pfam" id="PF02681">
    <property type="entry name" value="DUF212"/>
    <property type="match status" value="1"/>
</dbReference>
<comment type="caution">
    <text evidence="2">The sequence shown here is derived from an EMBL/GenBank/DDBJ whole genome shotgun (WGS) entry which is preliminary data.</text>
</comment>
<dbReference type="Proteomes" id="UP000177626">
    <property type="component" value="Unassembled WGS sequence"/>
</dbReference>
<keyword evidence="1" id="KW-0472">Membrane</keyword>
<organism evidence="2 3">
    <name type="scientific">Candidatus Komeilibacteria bacterium RIFOXYC1_FULL_37_11</name>
    <dbReference type="NCBI Taxonomy" id="1798555"/>
    <lineage>
        <taxon>Bacteria</taxon>
        <taxon>Candidatus Komeiliibacteriota</taxon>
    </lineage>
</organism>
<evidence type="ECO:0008006" key="4">
    <source>
        <dbReference type="Google" id="ProtNLM"/>
    </source>
</evidence>
<feature type="transmembrane region" description="Helical" evidence="1">
    <location>
        <begin position="125"/>
        <end position="143"/>
    </location>
</feature>
<dbReference type="PANTHER" id="PTHR31446:SF29">
    <property type="entry name" value="ACID PHOSPHATASE_VANADIUM-DEPENDENT HALOPEROXIDASE-RELATED PROTEIN"/>
    <property type="match status" value="1"/>
</dbReference>
<evidence type="ECO:0000313" key="2">
    <source>
        <dbReference type="EMBL" id="OGY93716.1"/>
    </source>
</evidence>
<dbReference type="EMBL" id="MHKQ01000018">
    <property type="protein sequence ID" value="OGY93716.1"/>
    <property type="molecule type" value="Genomic_DNA"/>
</dbReference>
<proteinExistence type="predicted"/>
<keyword evidence="1" id="KW-0812">Transmembrane</keyword>
<protein>
    <recommendedName>
        <fullName evidence="4">Acid phosphatase</fullName>
    </recommendedName>
</protein>